<organism evidence="1 2">
    <name type="scientific">Janthinobacterium fluminis</name>
    <dbReference type="NCBI Taxonomy" id="2987524"/>
    <lineage>
        <taxon>Bacteria</taxon>
        <taxon>Pseudomonadati</taxon>
        <taxon>Pseudomonadota</taxon>
        <taxon>Betaproteobacteria</taxon>
        <taxon>Burkholderiales</taxon>
        <taxon>Oxalobacteraceae</taxon>
        <taxon>Janthinobacterium</taxon>
    </lineage>
</organism>
<gene>
    <name evidence="1" type="ORF">OIK44_11995</name>
</gene>
<name>A0ABT5K027_9BURK</name>
<evidence type="ECO:0000313" key="2">
    <source>
        <dbReference type="Proteomes" id="UP001221208"/>
    </source>
</evidence>
<dbReference type="EMBL" id="JAQQXR010000004">
    <property type="protein sequence ID" value="MDC8758312.1"/>
    <property type="molecule type" value="Genomic_DNA"/>
</dbReference>
<comment type="caution">
    <text evidence="1">The sequence shown here is derived from an EMBL/GenBank/DDBJ whole genome shotgun (WGS) entry which is preliminary data.</text>
</comment>
<accession>A0ABT5K027</accession>
<evidence type="ECO:0000313" key="1">
    <source>
        <dbReference type="EMBL" id="MDC8758312.1"/>
    </source>
</evidence>
<reference evidence="1 2" key="1">
    <citation type="submission" date="2022-10" db="EMBL/GenBank/DDBJ databases">
        <title>Janthinobacterium sp. hw3 Genome sequencing.</title>
        <authorList>
            <person name="Park S."/>
        </authorList>
    </citation>
    <scope>NUCLEOTIDE SEQUENCE [LARGE SCALE GENOMIC DNA]</scope>
    <source>
        <strain evidence="2">hw3</strain>
    </source>
</reference>
<proteinExistence type="predicted"/>
<protein>
    <submittedName>
        <fullName evidence="1">HEXXH motif-containing putative peptide modification protein</fullName>
    </submittedName>
</protein>
<keyword evidence="2" id="KW-1185">Reference proteome</keyword>
<sequence>MSGGSRQPSLKGGHAARLVRAAPLDMPHAVFSAAFFIGVTRMKQMVVGSYAPHLYQATGDLDTLATAYHRGVLKRLARQVEQVPKLGGLFALCRSLVMTLMPTTAAAWQPELGATLRKSSTGSTEAAVIHALFALHALRVPASWDFVLTAPLRLSVAGHIFDAAGHISVQAKPDSITIARLDSALEPLTLHWSEAGLRYCGVLPPESPWQYCAPTFLGRKDFEHIYLQSWREPAPDTVPEIIVQWPIPLLAGADAELAGNCAAQVADALDLLAQAGPHYLPWLKPLFRGIATCPLIAPNMRQSGSFSWHSGVFSCGFPLSTEFLSEVFVHEMSHQHYLLISSIVPLTKKDAVEEIYFSTLKGKKRNLDKILLTYHATANMVLFWHDVIVGLGAATPRNVREREVMLRHTHGLAQVLSTVDGLTEAGRAMFHAQGELMNERGYGVKLS</sequence>
<dbReference type="InterPro" id="IPR026337">
    <property type="entry name" value="AKG_HExxH"/>
</dbReference>
<dbReference type="Proteomes" id="UP001221208">
    <property type="component" value="Unassembled WGS sequence"/>
</dbReference>
<dbReference type="RefSeq" id="WP_273670988.1">
    <property type="nucleotide sequence ID" value="NZ_JAQQXR010000004.1"/>
</dbReference>
<dbReference type="NCBIfam" id="TIGR04267">
    <property type="entry name" value="mod_HExxH"/>
    <property type="match status" value="1"/>
</dbReference>